<comment type="caution">
    <text evidence="1">The sequence shown here is derived from an EMBL/GenBank/DDBJ whole genome shotgun (WGS) entry which is preliminary data.</text>
</comment>
<evidence type="ECO:0000313" key="2">
    <source>
        <dbReference type="Proteomes" id="UP001055072"/>
    </source>
</evidence>
<gene>
    <name evidence="1" type="ORF">BDY19DRAFT_907113</name>
</gene>
<keyword evidence="2" id="KW-1185">Reference proteome</keyword>
<proteinExistence type="predicted"/>
<evidence type="ECO:0000313" key="1">
    <source>
        <dbReference type="EMBL" id="KAI0088154.1"/>
    </source>
</evidence>
<dbReference type="Proteomes" id="UP001055072">
    <property type="component" value="Unassembled WGS sequence"/>
</dbReference>
<sequence>MSNIGETPKHSEQPPDTALEGTISAVDSQITTATTNQDSSPTPTATATLSPTAHSNGIDGKNPFADTTVTATSLAHVPQEEEEHTPALPPRPEPTHNPPTETTRMATNVHFADEIPNPTNRATDNPQQMQTHPSVAQLKGIFPDFDDALLESVLASVNYNEEAAVEALLGMSDPSYVSSQPQQPAAAAEPTSLELDEALARQLQLEDDRQASHGRGWQPVRPASGQTWPRRSADSREGEVPYATREGHPQPQTQDQGQGSDFNEIRETFNQIAESGKRTFSSIFSKVKAKINEFDTGNRSQQQPGGYDQHPPPSWGVSSSTSPPPSDGPRMDRHSTSQYYSPSQPPTQPPVDDGWTRIGRGLTHQPVSQAVTTTQPTQTVAPGLRGYDVGDEESINIAAPVPVIPHTQPPTSEPIPISTSSSPPTNSSSTNGNSTPRPPTTQAGSPLNVAKFGLLPKRPVSLLGPQGSGTGQRRIDDDDDDDDDDLDYVESPFDSRKDTK</sequence>
<organism evidence="1 2">
    <name type="scientific">Irpex rosettiformis</name>
    <dbReference type="NCBI Taxonomy" id="378272"/>
    <lineage>
        <taxon>Eukaryota</taxon>
        <taxon>Fungi</taxon>
        <taxon>Dikarya</taxon>
        <taxon>Basidiomycota</taxon>
        <taxon>Agaricomycotina</taxon>
        <taxon>Agaricomycetes</taxon>
        <taxon>Polyporales</taxon>
        <taxon>Irpicaceae</taxon>
        <taxon>Irpex</taxon>
    </lineage>
</organism>
<dbReference type="EMBL" id="MU274915">
    <property type="protein sequence ID" value="KAI0088154.1"/>
    <property type="molecule type" value="Genomic_DNA"/>
</dbReference>
<reference evidence="1" key="1">
    <citation type="journal article" date="2021" name="Environ. Microbiol.">
        <title>Gene family expansions and transcriptome signatures uncover fungal adaptations to wood decay.</title>
        <authorList>
            <person name="Hage H."/>
            <person name="Miyauchi S."/>
            <person name="Viragh M."/>
            <person name="Drula E."/>
            <person name="Min B."/>
            <person name="Chaduli D."/>
            <person name="Navarro D."/>
            <person name="Favel A."/>
            <person name="Norest M."/>
            <person name="Lesage-Meessen L."/>
            <person name="Balint B."/>
            <person name="Merenyi Z."/>
            <person name="de Eugenio L."/>
            <person name="Morin E."/>
            <person name="Martinez A.T."/>
            <person name="Baldrian P."/>
            <person name="Stursova M."/>
            <person name="Martinez M.J."/>
            <person name="Novotny C."/>
            <person name="Magnuson J.K."/>
            <person name="Spatafora J.W."/>
            <person name="Maurice S."/>
            <person name="Pangilinan J."/>
            <person name="Andreopoulos W."/>
            <person name="LaButti K."/>
            <person name="Hundley H."/>
            <person name="Na H."/>
            <person name="Kuo A."/>
            <person name="Barry K."/>
            <person name="Lipzen A."/>
            <person name="Henrissat B."/>
            <person name="Riley R."/>
            <person name="Ahrendt S."/>
            <person name="Nagy L.G."/>
            <person name="Grigoriev I.V."/>
            <person name="Martin F."/>
            <person name="Rosso M.N."/>
        </authorList>
    </citation>
    <scope>NUCLEOTIDE SEQUENCE</scope>
    <source>
        <strain evidence="1">CBS 384.51</strain>
    </source>
</reference>
<protein>
    <submittedName>
        <fullName evidence="1">Uncharacterized protein</fullName>
    </submittedName>
</protein>
<name>A0ACB8U1W3_9APHY</name>
<accession>A0ACB8U1W3</accession>